<evidence type="ECO:0000313" key="3">
    <source>
        <dbReference type="Proteomes" id="UP001163550"/>
    </source>
</evidence>
<name>A0ABY6HBD8_9FIRM</name>
<reference evidence="2" key="1">
    <citation type="submission" date="2021-11" db="EMBL/GenBank/DDBJ databases">
        <title>Isoprene-degrading acetogen.</title>
        <authorList>
            <person name="Yang Y."/>
            <person name="Jin H."/>
            <person name="Yan J."/>
        </authorList>
    </citation>
    <scope>NUCLEOTIDE SEQUENCE</scope>
    <source>
        <strain evidence="2">Berkeley</strain>
    </source>
</reference>
<dbReference type="RefSeq" id="WP_263992588.1">
    <property type="nucleotide sequence ID" value="NZ_CP087994.1"/>
</dbReference>
<gene>
    <name evidence="2" type="ORF">LNN31_13530</name>
</gene>
<accession>A0ABY6HBD8</accession>
<evidence type="ECO:0000313" key="2">
    <source>
        <dbReference type="EMBL" id="UYO61797.1"/>
    </source>
</evidence>
<proteinExistence type="predicted"/>
<sequence>MADSIIITTSKGREKLAKASVGAITLPAITQIGFGTGGHNIGTGEPTQPDPAATVVPGEVVKKDIESYTFPIATTVSILGILDQSEGNGHSISAYGLYDSAGDLIVLMHTVPSPKTAETRFERSINNAF</sequence>
<evidence type="ECO:0000259" key="1">
    <source>
        <dbReference type="Pfam" id="PF12571"/>
    </source>
</evidence>
<dbReference type="InterPro" id="IPR022225">
    <property type="entry name" value="Phage_tail_fibre_N"/>
</dbReference>
<dbReference type="EMBL" id="CP087994">
    <property type="protein sequence ID" value="UYO61797.1"/>
    <property type="molecule type" value="Genomic_DNA"/>
</dbReference>
<keyword evidence="3" id="KW-1185">Reference proteome</keyword>
<feature type="domain" description="Phage tail fibre protein N-terminal" evidence="1">
    <location>
        <begin position="5"/>
        <end position="117"/>
    </location>
</feature>
<dbReference type="Proteomes" id="UP001163550">
    <property type="component" value="Chromosome"/>
</dbReference>
<dbReference type="Pfam" id="PF12571">
    <property type="entry name" value="Phage_tail_fib"/>
    <property type="match status" value="1"/>
</dbReference>
<organism evidence="2 3">
    <name type="scientific">Acetobacterium wieringae</name>
    <dbReference type="NCBI Taxonomy" id="52694"/>
    <lineage>
        <taxon>Bacteria</taxon>
        <taxon>Bacillati</taxon>
        <taxon>Bacillota</taxon>
        <taxon>Clostridia</taxon>
        <taxon>Eubacteriales</taxon>
        <taxon>Eubacteriaceae</taxon>
        <taxon>Acetobacterium</taxon>
    </lineage>
</organism>
<protein>
    <submittedName>
        <fullName evidence="2">Phage tail protein</fullName>
    </submittedName>
</protein>